<dbReference type="AlphaFoldDB" id="A0ABD3MX52"/>
<protein>
    <submittedName>
        <fullName evidence="1">Uncharacterized protein</fullName>
    </submittedName>
</protein>
<gene>
    <name evidence="1" type="ORF">ACHAWU_002246</name>
</gene>
<dbReference type="EMBL" id="JALLBG020000063">
    <property type="protein sequence ID" value="KAL3768475.1"/>
    <property type="molecule type" value="Genomic_DNA"/>
</dbReference>
<evidence type="ECO:0000313" key="2">
    <source>
        <dbReference type="Proteomes" id="UP001530293"/>
    </source>
</evidence>
<dbReference type="Proteomes" id="UP001530293">
    <property type="component" value="Unassembled WGS sequence"/>
</dbReference>
<reference evidence="1 2" key="1">
    <citation type="submission" date="2024-10" db="EMBL/GenBank/DDBJ databases">
        <title>Updated reference genomes for cyclostephanoid diatoms.</title>
        <authorList>
            <person name="Roberts W.R."/>
            <person name="Alverson A.J."/>
        </authorList>
    </citation>
    <scope>NUCLEOTIDE SEQUENCE [LARGE SCALE GENOMIC DNA]</scope>
    <source>
        <strain evidence="1 2">AJA232-27</strain>
    </source>
</reference>
<organism evidence="1 2">
    <name type="scientific">Discostella pseudostelligera</name>
    <dbReference type="NCBI Taxonomy" id="259834"/>
    <lineage>
        <taxon>Eukaryota</taxon>
        <taxon>Sar</taxon>
        <taxon>Stramenopiles</taxon>
        <taxon>Ochrophyta</taxon>
        <taxon>Bacillariophyta</taxon>
        <taxon>Coscinodiscophyceae</taxon>
        <taxon>Thalassiosirophycidae</taxon>
        <taxon>Stephanodiscales</taxon>
        <taxon>Stephanodiscaceae</taxon>
        <taxon>Discostella</taxon>
    </lineage>
</organism>
<evidence type="ECO:0000313" key="1">
    <source>
        <dbReference type="EMBL" id="KAL3768475.1"/>
    </source>
</evidence>
<proteinExistence type="predicted"/>
<keyword evidence="2" id="KW-1185">Reference proteome</keyword>
<comment type="caution">
    <text evidence="1">The sequence shown here is derived from an EMBL/GenBank/DDBJ whole genome shotgun (WGS) entry which is preliminary data.</text>
</comment>
<name>A0ABD3MX52_9STRA</name>
<accession>A0ABD3MX52</accession>
<sequence>METFHFHGALSTPNRISSRATPIRVRPLELESGLSRQLPLMRRVVVIQRSERAQMKCPESKYH</sequence>